<evidence type="ECO:0000313" key="4">
    <source>
        <dbReference type="Proteomes" id="UP000199321"/>
    </source>
</evidence>
<keyword evidence="1" id="KW-0802">TPR repeat</keyword>
<accession>A0A1G7CV28</accession>
<keyword evidence="2" id="KW-0732">Signal</keyword>
<dbReference type="EMBL" id="FNBA01000001">
    <property type="protein sequence ID" value="SDE42355.1"/>
    <property type="molecule type" value="Genomic_DNA"/>
</dbReference>
<feature type="chain" id="PRO_5011741169" description="Tetratricopeptide repeat-containing protein" evidence="2">
    <location>
        <begin position="22"/>
        <end position="116"/>
    </location>
</feature>
<organism evidence="3 4">
    <name type="scientific">Ulvibacter litoralis</name>
    <dbReference type="NCBI Taxonomy" id="227084"/>
    <lineage>
        <taxon>Bacteria</taxon>
        <taxon>Pseudomonadati</taxon>
        <taxon>Bacteroidota</taxon>
        <taxon>Flavobacteriia</taxon>
        <taxon>Flavobacteriales</taxon>
        <taxon>Flavobacteriaceae</taxon>
        <taxon>Ulvibacter</taxon>
    </lineage>
</organism>
<dbReference type="AlphaFoldDB" id="A0A1G7CV28"/>
<dbReference type="InterPro" id="IPR019734">
    <property type="entry name" value="TPR_rpt"/>
</dbReference>
<dbReference type="STRING" id="227084.SAMN05421855_101546"/>
<feature type="repeat" description="TPR" evidence="1">
    <location>
        <begin position="52"/>
        <end position="85"/>
    </location>
</feature>
<dbReference type="OrthoDB" id="1453951at2"/>
<name>A0A1G7CV28_9FLAO</name>
<keyword evidence="4" id="KW-1185">Reference proteome</keyword>
<dbReference type="Gene3D" id="1.25.40.10">
    <property type="entry name" value="Tetratricopeptide repeat domain"/>
    <property type="match status" value="1"/>
</dbReference>
<evidence type="ECO:0000313" key="3">
    <source>
        <dbReference type="EMBL" id="SDE42355.1"/>
    </source>
</evidence>
<proteinExistence type="predicted"/>
<evidence type="ECO:0000256" key="2">
    <source>
        <dbReference type="SAM" id="SignalP"/>
    </source>
</evidence>
<sequence length="116" mass="13591">MKKLPQLICLLLLFISFSSLAQTTKSSKIDVNKDVDIVKVYEQLAMEGYGTPRIYKELANAYYFKNEYKKAKKWFEQLFKLQKPLDATLKHRYRQTLKALNIAHANNEYLAVVKLD</sequence>
<gene>
    <name evidence="3" type="ORF">SAMN05421855_101546</name>
</gene>
<dbReference type="SUPFAM" id="SSF81901">
    <property type="entry name" value="HCP-like"/>
    <property type="match status" value="1"/>
</dbReference>
<dbReference type="InterPro" id="IPR011990">
    <property type="entry name" value="TPR-like_helical_dom_sf"/>
</dbReference>
<evidence type="ECO:0008006" key="5">
    <source>
        <dbReference type="Google" id="ProtNLM"/>
    </source>
</evidence>
<reference evidence="3 4" key="1">
    <citation type="submission" date="2016-10" db="EMBL/GenBank/DDBJ databases">
        <authorList>
            <person name="de Groot N.N."/>
        </authorList>
    </citation>
    <scope>NUCLEOTIDE SEQUENCE [LARGE SCALE GENOMIC DNA]</scope>
    <source>
        <strain evidence="3 4">DSM 16195</strain>
    </source>
</reference>
<dbReference type="Proteomes" id="UP000199321">
    <property type="component" value="Unassembled WGS sequence"/>
</dbReference>
<dbReference type="RefSeq" id="WP_093140157.1">
    <property type="nucleotide sequence ID" value="NZ_BMWO01000001.1"/>
</dbReference>
<feature type="signal peptide" evidence="2">
    <location>
        <begin position="1"/>
        <end position="21"/>
    </location>
</feature>
<evidence type="ECO:0000256" key="1">
    <source>
        <dbReference type="PROSITE-ProRule" id="PRU00339"/>
    </source>
</evidence>
<protein>
    <recommendedName>
        <fullName evidence="5">Tetratricopeptide repeat-containing protein</fullName>
    </recommendedName>
</protein>
<dbReference type="PROSITE" id="PS50005">
    <property type="entry name" value="TPR"/>
    <property type="match status" value="1"/>
</dbReference>